<evidence type="ECO:0000313" key="4">
    <source>
        <dbReference type="Proteomes" id="UP000193144"/>
    </source>
</evidence>
<evidence type="ECO:0000313" key="3">
    <source>
        <dbReference type="EMBL" id="ORY10304.1"/>
    </source>
</evidence>
<comment type="caution">
    <text evidence="3">The sequence shown here is derived from an EMBL/GenBank/DDBJ whole genome shotgun (WGS) entry which is preliminary data.</text>
</comment>
<sequence>MLTLRHTLFHYRSVLFWFLAAAPASLNRPPPLLKTTSYVRRDSHTHRSSDRNPYAHTGIQTRRKPKKRFIHSRHPITSSQLVYVRASEAKARTPCP</sequence>
<feature type="chain" id="PRO_5013299470" description="Secreted protein" evidence="2">
    <location>
        <begin position="25"/>
        <end position="96"/>
    </location>
</feature>
<organism evidence="3 4">
    <name type="scientific">Clohesyomyces aquaticus</name>
    <dbReference type="NCBI Taxonomy" id="1231657"/>
    <lineage>
        <taxon>Eukaryota</taxon>
        <taxon>Fungi</taxon>
        <taxon>Dikarya</taxon>
        <taxon>Ascomycota</taxon>
        <taxon>Pezizomycotina</taxon>
        <taxon>Dothideomycetes</taxon>
        <taxon>Pleosporomycetidae</taxon>
        <taxon>Pleosporales</taxon>
        <taxon>Lindgomycetaceae</taxon>
        <taxon>Clohesyomyces</taxon>
    </lineage>
</organism>
<feature type="region of interest" description="Disordered" evidence="1">
    <location>
        <begin position="40"/>
        <end position="67"/>
    </location>
</feature>
<gene>
    <name evidence="3" type="ORF">BCR34DRAFT_351142</name>
</gene>
<protein>
    <recommendedName>
        <fullName evidence="5">Secreted protein</fullName>
    </recommendedName>
</protein>
<feature type="compositionally biased region" description="Basic and acidic residues" evidence="1">
    <location>
        <begin position="40"/>
        <end position="50"/>
    </location>
</feature>
<dbReference type="EMBL" id="MCFA01000074">
    <property type="protein sequence ID" value="ORY10304.1"/>
    <property type="molecule type" value="Genomic_DNA"/>
</dbReference>
<feature type="signal peptide" evidence="2">
    <location>
        <begin position="1"/>
        <end position="24"/>
    </location>
</feature>
<evidence type="ECO:0008006" key="5">
    <source>
        <dbReference type="Google" id="ProtNLM"/>
    </source>
</evidence>
<keyword evidence="4" id="KW-1185">Reference proteome</keyword>
<dbReference type="AlphaFoldDB" id="A0A1Y1ZJD6"/>
<reference evidence="3 4" key="1">
    <citation type="submission" date="2016-07" db="EMBL/GenBank/DDBJ databases">
        <title>Pervasive Adenine N6-methylation of Active Genes in Fungi.</title>
        <authorList>
            <consortium name="DOE Joint Genome Institute"/>
            <person name="Mondo S.J."/>
            <person name="Dannebaum R.O."/>
            <person name="Kuo R.C."/>
            <person name="Labutti K."/>
            <person name="Haridas S."/>
            <person name="Kuo A."/>
            <person name="Salamov A."/>
            <person name="Ahrendt S.R."/>
            <person name="Lipzen A."/>
            <person name="Sullivan W."/>
            <person name="Andreopoulos W.B."/>
            <person name="Clum A."/>
            <person name="Lindquist E."/>
            <person name="Daum C."/>
            <person name="Ramamoorthy G.K."/>
            <person name="Gryganskyi A."/>
            <person name="Culley D."/>
            <person name="Magnuson J.K."/>
            <person name="James T.Y."/>
            <person name="O'Malley M.A."/>
            <person name="Stajich J.E."/>
            <person name="Spatafora J.W."/>
            <person name="Visel A."/>
            <person name="Grigoriev I.V."/>
        </authorList>
    </citation>
    <scope>NUCLEOTIDE SEQUENCE [LARGE SCALE GENOMIC DNA]</scope>
    <source>
        <strain evidence="3 4">CBS 115471</strain>
    </source>
</reference>
<proteinExistence type="predicted"/>
<evidence type="ECO:0000256" key="2">
    <source>
        <dbReference type="SAM" id="SignalP"/>
    </source>
</evidence>
<keyword evidence="2" id="KW-0732">Signal</keyword>
<name>A0A1Y1ZJD6_9PLEO</name>
<dbReference type="Proteomes" id="UP000193144">
    <property type="component" value="Unassembled WGS sequence"/>
</dbReference>
<evidence type="ECO:0000256" key="1">
    <source>
        <dbReference type="SAM" id="MobiDB-lite"/>
    </source>
</evidence>
<accession>A0A1Y1ZJD6</accession>